<dbReference type="SUPFAM" id="SSF52047">
    <property type="entry name" value="RNI-like"/>
    <property type="match status" value="1"/>
</dbReference>
<dbReference type="EMBL" id="GG738921">
    <property type="protein sequence ID" value="EFC37183.1"/>
    <property type="molecule type" value="Genomic_DNA"/>
</dbReference>
<dbReference type="VEuPathDB" id="AmoebaDB:NAEGRDRAFT_75123"/>
<evidence type="ECO:0000313" key="1">
    <source>
        <dbReference type="EMBL" id="EFC37183.1"/>
    </source>
</evidence>
<protein>
    <submittedName>
        <fullName evidence="1">Predicted protein</fullName>
    </submittedName>
</protein>
<evidence type="ECO:0000313" key="2">
    <source>
        <dbReference type="Proteomes" id="UP000006671"/>
    </source>
</evidence>
<reference evidence="1 2" key="1">
    <citation type="journal article" date="2010" name="Cell">
        <title>The genome of Naegleria gruberi illuminates early eukaryotic versatility.</title>
        <authorList>
            <person name="Fritz-Laylin L.K."/>
            <person name="Prochnik S.E."/>
            <person name="Ginger M.L."/>
            <person name="Dacks J.B."/>
            <person name="Carpenter M.L."/>
            <person name="Field M.C."/>
            <person name="Kuo A."/>
            <person name="Paredez A."/>
            <person name="Chapman J."/>
            <person name="Pham J."/>
            <person name="Shu S."/>
            <person name="Neupane R."/>
            <person name="Cipriano M."/>
            <person name="Mancuso J."/>
            <person name="Tu H."/>
            <person name="Salamov A."/>
            <person name="Lindquist E."/>
            <person name="Shapiro H."/>
            <person name="Lucas S."/>
            <person name="Grigoriev I.V."/>
            <person name="Cande W.Z."/>
            <person name="Fulton C."/>
            <person name="Rokhsar D.S."/>
            <person name="Dawson S.C."/>
        </authorList>
    </citation>
    <scope>NUCLEOTIDE SEQUENCE [LARGE SCALE GENOMIC DNA]</scope>
    <source>
        <strain evidence="1 2">NEG-M</strain>
    </source>
</reference>
<dbReference type="InterPro" id="IPR002083">
    <property type="entry name" value="MATH/TRAF_dom"/>
</dbReference>
<dbReference type="RefSeq" id="XP_002669927.1">
    <property type="nucleotide sequence ID" value="XM_002669881.1"/>
</dbReference>
<keyword evidence="2" id="KW-1185">Reference proteome</keyword>
<accession>D2W181</accession>
<organism evidence="2">
    <name type="scientific">Naegleria gruberi</name>
    <name type="common">Amoeba</name>
    <dbReference type="NCBI Taxonomy" id="5762"/>
    <lineage>
        <taxon>Eukaryota</taxon>
        <taxon>Discoba</taxon>
        <taxon>Heterolobosea</taxon>
        <taxon>Tetramitia</taxon>
        <taxon>Eutetramitia</taxon>
        <taxon>Vahlkampfiidae</taxon>
        <taxon>Naegleria</taxon>
    </lineage>
</organism>
<dbReference type="Proteomes" id="UP000006671">
    <property type="component" value="Unassembled WGS sequence"/>
</dbReference>
<proteinExistence type="predicted"/>
<dbReference type="InterPro" id="IPR032675">
    <property type="entry name" value="LRR_dom_sf"/>
</dbReference>
<dbReference type="InParanoid" id="D2W181"/>
<dbReference type="CDD" id="cd00121">
    <property type="entry name" value="MATH"/>
    <property type="match status" value="1"/>
</dbReference>
<sequence>MDQTVIGFPQSLTEFRSSYPLTRKNIEDITQQCPNLTVLVINPSYFDDSIMSLVLSNVSQKIEKFSLFARDTLSNITGSYFSVFSSNSFSHLKKLKVVWKSTSDETILNLQKNLSILSRTLERLNVVFTNEYDPSYELDTLLVNCKLEEVLGEAIEASVIPHLPRSSLKVLNVRVTNENVEYLKYLGEFKNLTTLKVCFGEQVTNLQECTFPSNITNLSFVGEITGAEIGFKDWLLSTKILKELVFSRCKIQDEFIKDIIPLSDELDILKIEYNDGLTQESTQYFRQFTNCRVLLLECFDSRVLSADYSLFEQEVNRVTVIMKEEPLSTKRIYPTIDYNDIDQCLSYVRERIYLREMKDACLAIEQLSSYVFLDISKAEICKLFLTAFQDETSVDFYGIFDLLDMISRVLHQFIDGKQEICNFSGHVIINTVIAVVDHFPQNDSILDFINLVMSNEFFKSSKKTLELIAEKKAKIDTEFTETKIKPILKPIGEDLFQFVQENIPPQKKDYTIHIADVKVPKTGPFNTSYYSEPFIQFGHEWVVELLPDDEDECLGNSTVFLTLNSTIPVENKQQVFDRIRLDFFICNFDLEPQSYLVHSRKFIMPKASYGIFLDKTHIAAYSTDDDDFLKFKFVVGMKKVEEEPFKPFNNIEMFHVGRKESSSTNYPPIVHRWATEFPLSIHTLTFRVSPDNIDRCCYSDKFTAFGAKFSACFNHLGVANKVKDFRENSSLYLYLCSFDYNDKENELESIKVKAIFANSDFHTESFFVFKNTFHSLASSGRNAVQRAYYQPKLIHVDGKPYFEYVVNCCLALMSRKTCHPFGYNREEAEEE</sequence>
<name>D2W181_NAEGR</name>
<dbReference type="Gene3D" id="3.80.10.10">
    <property type="entry name" value="Ribonuclease Inhibitor"/>
    <property type="match status" value="2"/>
</dbReference>
<gene>
    <name evidence="1" type="ORF">NAEGRDRAFT_75123</name>
</gene>
<dbReference type="GeneID" id="8856694"/>
<dbReference type="KEGG" id="ngr:NAEGRDRAFT_75123"/>
<dbReference type="AlphaFoldDB" id="D2W181"/>